<protein>
    <submittedName>
        <fullName evidence="1">Uncharacterized protein</fullName>
    </submittedName>
</protein>
<proteinExistence type="predicted"/>
<dbReference type="RefSeq" id="WP_313915265.1">
    <property type="nucleotide sequence ID" value="NZ_CP135076.1"/>
</dbReference>
<reference evidence="1 2" key="1">
    <citation type="submission" date="2023-09" db="EMBL/GenBank/DDBJ databases">
        <authorList>
            <person name="Rey-Velasco X."/>
        </authorList>
    </citation>
    <scope>NUCLEOTIDE SEQUENCE [LARGE SCALE GENOMIC DNA]</scope>
    <source>
        <strain evidence="1 2">W311</strain>
    </source>
</reference>
<accession>A0ABZ0B876</accession>
<keyword evidence="2" id="KW-1185">Reference proteome</keyword>
<dbReference type="Proteomes" id="UP001302249">
    <property type="component" value="Chromosome"/>
</dbReference>
<evidence type="ECO:0000313" key="2">
    <source>
        <dbReference type="Proteomes" id="UP001302249"/>
    </source>
</evidence>
<organism evidence="1 2">
    <name type="scientific">Stakelama saccharophila</name>
    <dbReference type="NCBI Taxonomy" id="3075605"/>
    <lineage>
        <taxon>Bacteria</taxon>
        <taxon>Pseudomonadati</taxon>
        <taxon>Pseudomonadota</taxon>
        <taxon>Alphaproteobacteria</taxon>
        <taxon>Sphingomonadales</taxon>
        <taxon>Sphingomonadaceae</taxon>
        <taxon>Stakelama</taxon>
    </lineage>
</organism>
<evidence type="ECO:0000313" key="1">
    <source>
        <dbReference type="EMBL" id="WNO53630.1"/>
    </source>
</evidence>
<name>A0ABZ0B876_9SPHN</name>
<gene>
    <name evidence="1" type="ORF">RPR59_14525</name>
</gene>
<sequence length="69" mass="7438">MTSEHLCGEMERAQAAAIRPLSELGLHSLTDTLKTPKNPALSTFGFVLWNTIGSRPRLQPLEGGFAKSG</sequence>
<dbReference type="EMBL" id="CP135076">
    <property type="protein sequence ID" value="WNO53630.1"/>
    <property type="molecule type" value="Genomic_DNA"/>
</dbReference>